<keyword evidence="4" id="KW-0049">Antioxidant</keyword>
<dbReference type="Pfam" id="PF00578">
    <property type="entry name" value="AhpC-TSA"/>
    <property type="match status" value="1"/>
</dbReference>
<dbReference type="Gene3D" id="3.40.30.10">
    <property type="entry name" value="Glutaredoxin"/>
    <property type="match status" value="1"/>
</dbReference>
<dbReference type="EC" id="1.11.1.24" evidence="2"/>
<dbReference type="InterPro" id="IPR036249">
    <property type="entry name" value="Thioredoxin-like_sf"/>
</dbReference>
<evidence type="ECO:0000256" key="7">
    <source>
        <dbReference type="ARBA" id="ARBA00023284"/>
    </source>
</evidence>
<dbReference type="CDD" id="cd03017">
    <property type="entry name" value="PRX_BCP"/>
    <property type="match status" value="1"/>
</dbReference>
<keyword evidence="3" id="KW-0575">Peroxidase</keyword>
<dbReference type="SUPFAM" id="SSF52833">
    <property type="entry name" value="Thioredoxin-like"/>
    <property type="match status" value="1"/>
</dbReference>
<dbReference type="PROSITE" id="PS51352">
    <property type="entry name" value="THIOREDOXIN_2"/>
    <property type="match status" value="1"/>
</dbReference>
<dbReference type="EMBL" id="BNJQ01000009">
    <property type="protein sequence ID" value="GHP05044.1"/>
    <property type="molecule type" value="Genomic_DNA"/>
</dbReference>
<keyword evidence="7" id="KW-0676">Redox-active center</keyword>
<evidence type="ECO:0000256" key="12">
    <source>
        <dbReference type="SAM" id="MobiDB-lite"/>
    </source>
</evidence>
<gene>
    <name evidence="14" type="ORF">PPROV_000379600</name>
</gene>
<organism evidence="14 15">
    <name type="scientific">Pycnococcus provasolii</name>
    <dbReference type="NCBI Taxonomy" id="41880"/>
    <lineage>
        <taxon>Eukaryota</taxon>
        <taxon>Viridiplantae</taxon>
        <taxon>Chlorophyta</taxon>
        <taxon>Pseudoscourfieldiophyceae</taxon>
        <taxon>Pseudoscourfieldiales</taxon>
        <taxon>Pycnococcaceae</taxon>
        <taxon>Pycnococcus</taxon>
    </lineage>
</organism>
<evidence type="ECO:0000256" key="10">
    <source>
        <dbReference type="ARBA" id="ARBA00042163"/>
    </source>
</evidence>
<dbReference type="GO" id="GO:0009543">
    <property type="term" value="C:chloroplast thylakoid lumen"/>
    <property type="evidence" value="ECO:0007669"/>
    <property type="project" value="UniProtKB-SubCell"/>
</dbReference>
<dbReference type="GO" id="GO:0034599">
    <property type="term" value="P:cellular response to oxidative stress"/>
    <property type="evidence" value="ECO:0007669"/>
    <property type="project" value="TreeGrafter"/>
</dbReference>
<protein>
    <recommendedName>
        <fullName evidence="2">thioredoxin-dependent peroxiredoxin</fullName>
        <ecNumber evidence="2">1.11.1.24</ecNumber>
    </recommendedName>
    <alternativeName>
        <fullName evidence="8">Thioredoxin peroxidase</fullName>
    </alternativeName>
    <alternativeName>
        <fullName evidence="10">Thioredoxin-dependent peroxiredoxin Q</fullName>
    </alternativeName>
</protein>
<dbReference type="AlphaFoldDB" id="A0A830HD98"/>
<evidence type="ECO:0000259" key="13">
    <source>
        <dbReference type="PROSITE" id="PS51352"/>
    </source>
</evidence>
<comment type="catalytic activity">
    <reaction evidence="11">
        <text>a hydroperoxide + [thioredoxin]-dithiol = an alcohol + [thioredoxin]-disulfide + H2O</text>
        <dbReference type="Rhea" id="RHEA:62620"/>
        <dbReference type="Rhea" id="RHEA-COMP:10698"/>
        <dbReference type="Rhea" id="RHEA-COMP:10700"/>
        <dbReference type="ChEBI" id="CHEBI:15377"/>
        <dbReference type="ChEBI" id="CHEBI:29950"/>
        <dbReference type="ChEBI" id="CHEBI:30879"/>
        <dbReference type="ChEBI" id="CHEBI:35924"/>
        <dbReference type="ChEBI" id="CHEBI:50058"/>
        <dbReference type="EC" id="1.11.1.24"/>
    </reaction>
</comment>
<evidence type="ECO:0000256" key="5">
    <source>
        <dbReference type="ARBA" id="ARBA00023002"/>
    </source>
</evidence>
<comment type="subcellular location">
    <subcellularLocation>
        <location evidence="1">Plastid</location>
        <location evidence="1">Chloroplast thylakoid lumen</location>
    </subcellularLocation>
</comment>
<reference evidence="14" key="1">
    <citation type="submission" date="2020-10" db="EMBL/GenBank/DDBJ databases">
        <title>Unveiling of a novel bifunctional photoreceptor, Dualchrome1, isolated from a cosmopolitan green alga.</title>
        <authorList>
            <person name="Suzuki S."/>
            <person name="Kawachi M."/>
        </authorList>
    </citation>
    <scope>NUCLEOTIDE SEQUENCE</scope>
    <source>
        <strain evidence="14">NIES 2893</strain>
    </source>
</reference>
<dbReference type="GO" id="GO:0008379">
    <property type="term" value="F:thioredoxin peroxidase activity"/>
    <property type="evidence" value="ECO:0007669"/>
    <property type="project" value="TreeGrafter"/>
</dbReference>
<evidence type="ECO:0000256" key="4">
    <source>
        <dbReference type="ARBA" id="ARBA00022862"/>
    </source>
</evidence>
<name>A0A830HD98_9CHLO</name>
<dbReference type="PANTHER" id="PTHR42801:SF4">
    <property type="entry name" value="AHPC_TSA FAMILY PROTEIN"/>
    <property type="match status" value="1"/>
</dbReference>
<evidence type="ECO:0000313" key="15">
    <source>
        <dbReference type="Proteomes" id="UP000660262"/>
    </source>
</evidence>
<keyword evidence="5" id="KW-0560">Oxidoreductase</keyword>
<dbReference type="InterPro" id="IPR050924">
    <property type="entry name" value="Peroxiredoxin_BCP/PrxQ"/>
</dbReference>
<dbReference type="Proteomes" id="UP000660262">
    <property type="component" value="Unassembled WGS sequence"/>
</dbReference>
<keyword evidence="6" id="KW-1015">Disulfide bond</keyword>
<evidence type="ECO:0000256" key="8">
    <source>
        <dbReference type="ARBA" id="ARBA00032824"/>
    </source>
</evidence>
<accession>A0A830HD98</accession>
<dbReference type="PANTHER" id="PTHR42801">
    <property type="entry name" value="THIOREDOXIN-DEPENDENT PEROXIDE REDUCTASE"/>
    <property type="match status" value="1"/>
</dbReference>
<dbReference type="GO" id="GO:0045454">
    <property type="term" value="P:cell redox homeostasis"/>
    <property type="evidence" value="ECO:0007669"/>
    <property type="project" value="TreeGrafter"/>
</dbReference>
<dbReference type="OrthoDB" id="338622at2759"/>
<dbReference type="InterPro" id="IPR000866">
    <property type="entry name" value="AhpC/TSA"/>
</dbReference>
<keyword evidence="15" id="KW-1185">Reference proteome</keyword>
<feature type="region of interest" description="Disordered" evidence="12">
    <location>
        <begin position="1"/>
        <end position="30"/>
    </location>
</feature>
<evidence type="ECO:0000313" key="14">
    <source>
        <dbReference type="EMBL" id="GHP05044.1"/>
    </source>
</evidence>
<evidence type="ECO:0000256" key="1">
    <source>
        <dbReference type="ARBA" id="ARBA00004456"/>
    </source>
</evidence>
<evidence type="ECO:0000256" key="11">
    <source>
        <dbReference type="ARBA" id="ARBA00049091"/>
    </source>
</evidence>
<evidence type="ECO:0000256" key="6">
    <source>
        <dbReference type="ARBA" id="ARBA00023157"/>
    </source>
</evidence>
<comment type="similarity">
    <text evidence="9">Belongs to the peroxiredoxin family. BCP/PrxQ subfamily.</text>
</comment>
<feature type="domain" description="Thioredoxin" evidence="13">
    <location>
        <begin position="40"/>
        <end position="190"/>
    </location>
</feature>
<sequence>MMMSMSTRSNMSAPVPRRPGSSPRSFSAPRSSRAVRVLALGVGDKAPAFSAKDQNGKTVSLSSLQLPIIGKAVVLAFYPSDGSPGCTKEMGAFRDAIAEFKKAGAVVVGVSKGTVESKKEFATDLDLPFTLINDENDEIRTAYGVKAELFGALPGRETFVIAKDGTIVARYSDAFGFDKHVLKSLEALEPATVMA</sequence>
<dbReference type="InterPro" id="IPR013766">
    <property type="entry name" value="Thioredoxin_domain"/>
</dbReference>
<proteinExistence type="inferred from homology"/>
<evidence type="ECO:0000256" key="3">
    <source>
        <dbReference type="ARBA" id="ARBA00022559"/>
    </source>
</evidence>
<comment type="caution">
    <text evidence="14">The sequence shown here is derived from an EMBL/GenBank/DDBJ whole genome shotgun (WGS) entry which is preliminary data.</text>
</comment>
<evidence type="ECO:0000256" key="2">
    <source>
        <dbReference type="ARBA" id="ARBA00013017"/>
    </source>
</evidence>
<evidence type="ECO:0000256" key="9">
    <source>
        <dbReference type="ARBA" id="ARBA00038489"/>
    </source>
</evidence>